<proteinExistence type="predicted"/>
<gene>
    <name evidence="1" type="ORF">JYP50_08295</name>
</gene>
<comment type="caution">
    <text evidence="1">The sequence shown here is derived from an EMBL/GenBank/DDBJ whole genome shotgun (WGS) entry which is preliminary data.</text>
</comment>
<name>A0A939DFJ5_9GAMM</name>
<evidence type="ECO:0000313" key="2">
    <source>
        <dbReference type="Proteomes" id="UP000664303"/>
    </source>
</evidence>
<dbReference type="EMBL" id="JAFKCZ010000005">
    <property type="protein sequence ID" value="MBN7796587.1"/>
    <property type="molecule type" value="Genomic_DNA"/>
</dbReference>
<keyword evidence="2" id="KW-1185">Reference proteome</keyword>
<organism evidence="1 2">
    <name type="scientific">Parahaliea mediterranea</name>
    <dbReference type="NCBI Taxonomy" id="651086"/>
    <lineage>
        <taxon>Bacteria</taxon>
        <taxon>Pseudomonadati</taxon>
        <taxon>Pseudomonadota</taxon>
        <taxon>Gammaproteobacteria</taxon>
        <taxon>Cellvibrionales</taxon>
        <taxon>Halieaceae</taxon>
        <taxon>Parahaliea</taxon>
    </lineage>
</organism>
<dbReference type="RefSeq" id="WP_206560027.1">
    <property type="nucleotide sequence ID" value="NZ_JAFKCZ010000005.1"/>
</dbReference>
<accession>A0A939DFJ5</accession>
<sequence>MLTNKHVILALLVAPVLSLLAWFAVGNLVGEQPHAAVAGGVYPLLEKSNCRYPSGRCQMVNGDVSLTLRLLSPDSSPRLALNSSVELQGVLVAVVPPGAAAGDAPPPRAMASSDASGTHWQLSLPAVPPEGARLRLVAATSDNRFTAEVATRFARVDE</sequence>
<protein>
    <submittedName>
        <fullName evidence="1">Uncharacterized protein</fullName>
    </submittedName>
</protein>
<dbReference type="AlphaFoldDB" id="A0A939DFJ5"/>
<evidence type="ECO:0000313" key="1">
    <source>
        <dbReference type="EMBL" id="MBN7796587.1"/>
    </source>
</evidence>
<dbReference type="Proteomes" id="UP000664303">
    <property type="component" value="Unassembled WGS sequence"/>
</dbReference>
<reference evidence="1" key="1">
    <citation type="submission" date="2021-02" db="EMBL/GenBank/DDBJ databases">
        <title>PHA producing bacteria isolated from coastal sediment in Guangdong, Shenzhen.</title>
        <authorList>
            <person name="Zheng W."/>
            <person name="Yu S."/>
            <person name="Huang Y."/>
        </authorList>
    </citation>
    <scope>NUCLEOTIDE SEQUENCE</scope>
    <source>
        <strain evidence="1">TN14-10</strain>
    </source>
</reference>